<organism evidence="1">
    <name type="scientific">Loa loa</name>
    <name type="common">Eye worm</name>
    <name type="synonym">Filaria loa</name>
    <dbReference type="NCBI Taxonomy" id="7209"/>
    <lineage>
        <taxon>Eukaryota</taxon>
        <taxon>Metazoa</taxon>
        <taxon>Ecdysozoa</taxon>
        <taxon>Nematoda</taxon>
        <taxon>Chromadorea</taxon>
        <taxon>Rhabditida</taxon>
        <taxon>Spirurina</taxon>
        <taxon>Spiruromorpha</taxon>
        <taxon>Filarioidea</taxon>
        <taxon>Onchocercidae</taxon>
        <taxon>Loa</taxon>
    </lineage>
</organism>
<dbReference type="GeneID" id="31251863"/>
<name>A0A1S0UGK5_LOALO</name>
<dbReference type="KEGG" id="loa:LOAG_18187"/>
<dbReference type="RefSeq" id="XP_020305415.1">
    <property type="nucleotide sequence ID" value="XM_020450853.1"/>
</dbReference>
<dbReference type="OrthoDB" id="5850496at2759"/>
<gene>
    <name evidence="1" type="ORF">LOAG_18187</name>
</gene>
<dbReference type="EMBL" id="JH712286">
    <property type="protein sequence ID" value="EJD74498.1"/>
    <property type="molecule type" value="Genomic_DNA"/>
</dbReference>
<accession>A0A1S0UGK5</accession>
<proteinExistence type="predicted"/>
<dbReference type="InParanoid" id="A0A1S0UGK5"/>
<protein>
    <submittedName>
        <fullName evidence="1">Uncharacterized protein</fullName>
    </submittedName>
</protein>
<reference evidence="1" key="1">
    <citation type="submission" date="2012-04" db="EMBL/GenBank/DDBJ databases">
        <title>The Genome Sequence of Loa loa.</title>
        <authorList>
            <consortium name="The Broad Institute Genome Sequencing Platform"/>
            <consortium name="Broad Institute Genome Sequencing Center for Infectious Disease"/>
            <person name="Nutman T.B."/>
            <person name="Fink D.L."/>
            <person name="Russ C."/>
            <person name="Young S."/>
            <person name="Zeng Q."/>
            <person name="Gargeya S."/>
            <person name="Alvarado L."/>
            <person name="Berlin A."/>
            <person name="Chapman S.B."/>
            <person name="Chen Z."/>
            <person name="Freedman E."/>
            <person name="Gellesch M."/>
            <person name="Goldberg J."/>
            <person name="Griggs A."/>
            <person name="Gujja S."/>
            <person name="Heilman E.R."/>
            <person name="Heiman D."/>
            <person name="Howarth C."/>
            <person name="Mehta T."/>
            <person name="Neiman D."/>
            <person name="Pearson M."/>
            <person name="Roberts A."/>
            <person name="Saif S."/>
            <person name="Shea T."/>
            <person name="Shenoy N."/>
            <person name="Sisk P."/>
            <person name="Stolte C."/>
            <person name="Sykes S."/>
            <person name="White J."/>
            <person name="Yandava C."/>
            <person name="Haas B."/>
            <person name="Henn M.R."/>
            <person name="Nusbaum C."/>
            <person name="Birren B."/>
        </authorList>
    </citation>
    <scope>NUCLEOTIDE SEQUENCE [LARGE SCALE GENOMIC DNA]</scope>
</reference>
<evidence type="ECO:0000313" key="1">
    <source>
        <dbReference type="EMBL" id="EJD74498.1"/>
    </source>
</evidence>
<sequence>MIDFRNERKNFQKLLLEDIEQQPVEETKSFVLRPLLQKDPKEGTWKYVTALQVPKKEEIIHEEGRRKGNHLPTMDDASFLIYYI</sequence>
<dbReference type="CTD" id="31251863"/>
<dbReference type="AlphaFoldDB" id="A0A1S0UGK5"/>